<organism evidence="2 3">
    <name type="scientific">Nonomuraea monospora</name>
    <dbReference type="NCBI Taxonomy" id="568818"/>
    <lineage>
        <taxon>Bacteria</taxon>
        <taxon>Bacillati</taxon>
        <taxon>Actinomycetota</taxon>
        <taxon>Actinomycetes</taxon>
        <taxon>Streptosporangiales</taxon>
        <taxon>Streptosporangiaceae</taxon>
        <taxon>Nonomuraea</taxon>
    </lineage>
</organism>
<dbReference type="RefSeq" id="WP_344474329.1">
    <property type="nucleotide sequence ID" value="NZ_BAAAQX010000006.1"/>
</dbReference>
<sequence length="425" mass="44729">MSAGSMAVIAVPVVLPLAVGALAVGGAAFLIARAAARGAELAAEGAVMLGDAMDAEAGRLAGERRAADRWRDATAVVVRHNAQITALRAAAGKVPVTLTLPEPLDVAGSDMATIRSWCADTEKGLARARAVLSGHVAGEACRRLAQRLGGEAEPVITAAEALARARAGAAPVKAASPGGAAARIDARLAKLDPGVSTREYAQILEVAARTRTATSVQAQRSGLDQLLRLIHDANAAARRRHEDAVTAGAYLQSFRATGIPDAGDGGAARVVENLNAVVAGDAPLDAALRARAEELNGRALCRAQQMYLRETVAALMRASGWEVSGEDQVLTLTRGDWPGHYATVDVGDRLVRGRVVRRVPPTGIDGRRQDRERCQDFARDFEGLAAGLRVEHGRPRVSADEEVEVAARPEPISRVRQERKARRRS</sequence>
<feature type="region of interest" description="Disordered" evidence="1">
    <location>
        <begin position="395"/>
        <end position="425"/>
    </location>
</feature>
<reference evidence="3" key="1">
    <citation type="journal article" date="2019" name="Int. J. Syst. Evol. Microbiol.">
        <title>The Global Catalogue of Microorganisms (GCM) 10K type strain sequencing project: providing services to taxonomists for standard genome sequencing and annotation.</title>
        <authorList>
            <consortium name="The Broad Institute Genomics Platform"/>
            <consortium name="The Broad Institute Genome Sequencing Center for Infectious Disease"/>
            <person name="Wu L."/>
            <person name="Ma J."/>
        </authorList>
    </citation>
    <scope>NUCLEOTIDE SEQUENCE [LARGE SCALE GENOMIC DNA]</scope>
    <source>
        <strain evidence="3">JCM 16114</strain>
    </source>
</reference>
<accession>A0ABP5P696</accession>
<protein>
    <recommendedName>
        <fullName evidence="4">DUF222 domain-containing protein</fullName>
    </recommendedName>
</protein>
<feature type="compositionally biased region" description="Basic and acidic residues" evidence="1">
    <location>
        <begin position="395"/>
        <end position="418"/>
    </location>
</feature>
<proteinExistence type="predicted"/>
<comment type="caution">
    <text evidence="2">The sequence shown here is derived from an EMBL/GenBank/DDBJ whole genome shotgun (WGS) entry which is preliminary data.</text>
</comment>
<gene>
    <name evidence="2" type="ORF">GCM10009850_027530</name>
</gene>
<evidence type="ECO:0000313" key="3">
    <source>
        <dbReference type="Proteomes" id="UP001499843"/>
    </source>
</evidence>
<evidence type="ECO:0000256" key="1">
    <source>
        <dbReference type="SAM" id="MobiDB-lite"/>
    </source>
</evidence>
<evidence type="ECO:0008006" key="4">
    <source>
        <dbReference type="Google" id="ProtNLM"/>
    </source>
</evidence>
<evidence type="ECO:0000313" key="2">
    <source>
        <dbReference type="EMBL" id="GAA2207295.1"/>
    </source>
</evidence>
<name>A0ABP5P696_9ACTN</name>
<dbReference type="Proteomes" id="UP001499843">
    <property type="component" value="Unassembled WGS sequence"/>
</dbReference>
<keyword evidence="3" id="KW-1185">Reference proteome</keyword>
<dbReference type="EMBL" id="BAAAQX010000006">
    <property type="protein sequence ID" value="GAA2207295.1"/>
    <property type="molecule type" value="Genomic_DNA"/>
</dbReference>